<dbReference type="Proteomes" id="UP000001628">
    <property type="component" value="Unassembled WGS sequence"/>
</dbReference>
<dbReference type="VEuPathDB" id="FungiDB:PADG_07869"/>
<feature type="coiled-coil region" evidence="6">
    <location>
        <begin position="364"/>
        <end position="398"/>
    </location>
</feature>
<keyword evidence="3" id="KW-0238">DNA-binding</keyword>
<dbReference type="GeneID" id="22586278"/>
<dbReference type="InterPro" id="IPR046347">
    <property type="entry name" value="bZIP_sf"/>
</dbReference>
<dbReference type="AlphaFoldDB" id="C1GL83"/>
<comment type="subcellular location">
    <subcellularLocation>
        <location evidence="1">Nucleus</location>
    </subcellularLocation>
</comment>
<dbReference type="SMART" id="SM00338">
    <property type="entry name" value="BRLZ"/>
    <property type="match status" value="1"/>
</dbReference>
<dbReference type="PROSITE" id="PS50217">
    <property type="entry name" value="BZIP"/>
    <property type="match status" value="1"/>
</dbReference>
<dbReference type="EMBL" id="KN275969">
    <property type="protein sequence ID" value="EEH43049.1"/>
    <property type="molecule type" value="Genomic_DNA"/>
</dbReference>
<feature type="domain" description="BZIP" evidence="8">
    <location>
        <begin position="346"/>
        <end position="409"/>
    </location>
</feature>
<dbReference type="Gene3D" id="3.30.160.60">
    <property type="entry name" value="Classic Zinc Finger"/>
    <property type="match status" value="1"/>
</dbReference>
<evidence type="ECO:0000313" key="10">
    <source>
        <dbReference type="Proteomes" id="UP000001628"/>
    </source>
</evidence>
<keyword evidence="2" id="KW-0805">Transcription regulation</keyword>
<dbReference type="CDD" id="cd12193">
    <property type="entry name" value="bZIP_GCN4"/>
    <property type="match status" value="1"/>
</dbReference>
<dbReference type="HOGENOM" id="CLU_674549_0_0_1"/>
<evidence type="ECO:0000259" key="8">
    <source>
        <dbReference type="PROSITE" id="PS50217"/>
    </source>
</evidence>
<evidence type="ECO:0000256" key="2">
    <source>
        <dbReference type="ARBA" id="ARBA00023015"/>
    </source>
</evidence>
<protein>
    <recommendedName>
        <fullName evidence="8">BZIP domain-containing protein</fullName>
    </recommendedName>
</protein>
<dbReference type="PANTHER" id="PTHR13044:SF14">
    <property type="entry name" value="CRYPTOCEPHAL, ISOFORM A"/>
    <property type="match status" value="1"/>
</dbReference>
<name>C1GL83_PARBD</name>
<dbReference type="RefSeq" id="XP_010763317.1">
    <property type="nucleotide sequence ID" value="XM_010765015.1"/>
</dbReference>
<evidence type="ECO:0000256" key="6">
    <source>
        <dbReference type="SAM" id="Coils"/>
    </source>
</evidence>
<dbReference type="PANTHER" id="PTHR13044">
    <property type="entry name" value="ACTIVATING TRANSCRIPTION FACTOR ATF 4/5"/>
    <property type="match status" value="1"/>
</dbReference>
<dbReference type="SUPFAM" id="SSF57959">
    <property type="entry name" value="Leucine zipper domain"/>
    <property type="match status" value="1"/>
</dbReference>
<keyword evidence="5" id="KW-0539">Nucleus</keyword>
<feature type="region of interest" description="Disordered" evidence="7">
    <location>
        <begin position="293"/>
        <end position="354"/>
    </location>
</feature>
<dbReference type="OrthoDB" id="2257100at2759"/>
<dbReference type="KEGG" id="pbn:PADG_07869"/>
<evidence type="ECO:0000256" key="1">
    <source>
        <dbReference type="ARBA" id="ARBA00004123"/>
    </source>
</evidence>
<evidence type="ECO:0000256" key="4">
    <source>
        <dbReference type="ARBA" id="ARBA00023163"/>
    </source>
</evidence>
<gene>
    <name evidence="9" type="ORF">PADG_07869</name>
</gene>
<organism evidence="9 10">
    <name type="scientific">Paracoccidioides brasiliensis (strain Pb18)</name>
    <dbReference type="NCBI Taxonomy" id="502780"/>
    <lineage>
        <taxon>Eukaryota</taxon>
        <taxon>Fungi</taxon>
        <taxon>Dikarya</taxon>
        <taxon>Ascomycota</taxon>
        <taxon>Pezizomycotina</taxon>
        <taxon>Eurotiomycetes</taxon>
        <taxon>Eurotiomycetidae</taxon>
        <taxon>Onygenales</taxon>
        <taxon>Ajellomycetaceae</taxon>
        <taxon>Paracoccidioides</taxon>
    </lineage>
</organism>
<feature type="compositionally biased region" description="Low complexity" evidence="7">
    <location>
        <begin position="331"/>
        <end position="347"/>
    </location>
</feature>
<dbReference type="PROSITE" id="PS00036">
    <property type="entry name" value="BZIP_BASIC"/>
    <property type="match status" value="1"/>
</dbReference>
<dbReference type="GO" id="GO:0001228">
    <property type="term" value="F:DNA-binding transcription activator activity, RNA polymerase II-specific"/>
    <property type="evidence" value="ECO:0007669"/>
    <property type="project" value="TreeGrafter"/>
</dbReference>
<keyword evidence="10" id="KW-1185">Reference proteome</keyword>
<keyword evidence="4" id="KW-0804">Transcription</keyword>
<reference evidence="9 10" key="1">
    <citation type="journal article" date="2011" name="PLoS Genet.">
        <title>Comparative genomic analysis of human fungal pathogens causing paracoccidioidomycosis.</title>
        <authorList>
            <person name="Desjardins C.A."/>
            <person name="Champion M.D."/>
            <person name="Holder J.W."/>
            <person name="Muszewska A."/>
            <person name="Goldberg J."/>
            <person name="Bailao A.M."/>
            <person name="Brigido M.M."/>
            <person name="Ferreira M.E."/>
            <person name="Garcia A.M."/>
            <person name="Grynberg M."/>
            <person name="Gujja S."/>
            <person name="Heiman D.I."/>
            <person name="Henn M.R."/>
            <person name="Kodira C.D."/>
            <person name="Leon-Narvaez H."/>
            <person name="Longo L.V."/>
            <person name="Ma L.J."/>
            <person name="Malavazi I."/>
            <person name="Matsuo A.L."/>
            <person name="Morais F.V."/>
            <person name="Pereira M."/>
            <person name="Rodriguez-Brito S."/>
            <person name="Sakthikumar S."/>
            <person name="Salem-Izacc S.M."/>
            <person name="Sykes S.M."/>
            <person name="Teixeira M.M."/>
            <person name="Vallejo M.C."/>
            <person name="Walter M.E."/>
            <person name="Yandava C."/>
            <person name="Young S."/>
            <person name="Zeng Q."/>
            <person name="Zucker J."/>
            <person name="Felipe M.S."/>
            <person name="Goldman G.H."/>
            <person name="Haas B.J."/>
            <person name="McEwen J.G."/>
            <person name="Nino-Vega G."/>
            <person name="Puccia R."/>
            <person name="San-Blas G."/>
            <person name="Soares C.M."/>
            <person name="Birren B.W."/>
            <person name="Cuomo C.A."/>
        </authorList>
    </citation>
    <scope>NUCLEOTIDE SEQUENCE [LARGE SCALE GENOMIC DNA]</scope>
    <source>
        <strain evidence="9 10">Pb18</strain>
    </source>
</reference>
<dbReference type="InParanoid" id="C1GL83"/>
<dbReference type="eggNOG" id="ENOG502SG5D">
    <property type="taxonomic scope" value="Eukaryota"/>
</dbReference>
<dbReference type="STRING" id="502780.C1GL83"/>
<dbReference type="GO" id="GO:0000977">
    <property type="term" value="F:RNA polymerase II transcription regulatory region sequence-specific DNA binding"/>
    <property type="evidence" value="ECO:0007669"/>
    <property type="project" value="TreeGrafter"/>
</dbReference>
<dbReference type="GO" id="GO:0005634">
    <property type="term" value="C:nucleus"/>
    <property type="evidence" value="ECO:0007669"/>
    <property type="project" value="UniProtKB-SubCell"/>
</dbReference>
<evidence type="ECO:0000256" key="3">
    <source>
        <dbReference type="ARBA" id="ARBA00023125"/>
    </source>
</evidence>
<evidence type="ECO:0000256" key="7">
    <source>
        <dbReference type="SAM" id="MobiDB-lite"/>
    </source>
</evidence>
<accession>C1GL83</accession>
<dbReference type="InterPro" id="IPR004827">
    <property type="entry name" value="bZIP"/>
</dbReference>
<proteinExistence type="predicted"/>
<dbReference type="OMA" id="CRRNAGH"/>
<sequence>MAVTTSSAAAATKQCRRNAGHVNRSNFDAAPLGLTPDESLSLQSHYHQSLPSSISASASTAASVHASIPAATASSANSPVSACSSGSVQQPSSIAYQQYHYHHIDFTQLNGGNDPFPDHYFPSHSFTAPLSVREFIPTQTATSAATTTVPASPWLDFLDVSLDIFDQHDHPLDASLLSTGTGSQSEQECMLSNPLSDATAPVEISEYDLVHPYSVGDELEVDESLYLNNVQDSFETPALPSTLYSPPDYHHSSNNLKNDYIPTAQSIINQDINTQCHQLTFPSQTQAPTYQLQPKTYYSPPTLNSSTFPSPSSTSTLNSASPSTRAGRLTAQATRSPAPKAAATAADRAADKRRRNTLAARRFRQKQQDRVAELERTLERVCKERDELKMQAARWKGEAVALRGMLRKRR</sequence>
<keyword evidence="6" id="KW-0175">Coiled coil</keyword>
<evidence type="ECO:0000313" key="9">
    <source>
        <dbReference type="EMBL" id="EEH43049.1"/>
    </source>
</evidence>
<feature type="compositionally biased region" description="Low complexity" evidence="7">
    <location>
        <begin position="299"/>
        <end position="324"/>
    </location>
</feature>
<evidence type="ECO:0000256" key="5">
    <source>
        <dbReference type="ARBA" id="ARBA00023242"/>
    </source>
</evidence>